<evidence type="ECO:0000259" key="2">
    <source>
        <dbReference type="Pfam" id="PF24883"/>
    </source>
</evidence>
<evidence type="ECO:0000313" key="4">
    <source>
        <dbReference type="Proteomes" id="UP001211907"/>
    </source>
</evidence>
<keyword evidence="4" id="KW-1185">Reference proteome</keyword>
<accession>A0AAD5STE4</accession>
<dbReference type="Pfam" id="PF24883">
    <property type="entry name" value="NPHP3_N"/>
    <property type="match status" value="1"/>
</dbReference>
<dbReference type="InterPro" id="IPR056884">
    <property type="entry name" value="NPHP3-like_N"/>
</dbReference>
<organism evidence="3 4">
    <name type="scientific">Physocladia obscura</name>
    <dbReference type="NCBI Taxonomy" id="109957"/>
    <lineage>
        <taxon>Eukaryota</taxon>
        <taxon>Fungi</taxon>
        <taxon>Fungi incertae sedis</taxon>
        <taxon>Chytridiomycota</taxon>
        <taxon>Chytridiomycota incertae sedis</taxon>
        <taxon>Chytridiomycetes</taxon>
        <taxon>Chytridiales</taxon>
        <taxon>Chytriomycetaceae</taxon>
        <taxon>Physocladia</taxon>
    </lineage>
</organism>
<dbReference type="EMBL" id="JADGJH010002034">
    <property type="protein sequence ID" value="KAJ3104861.1"/>
    <property type="molecule type" value="Genomic_DNA"/>
</dbReference>
<name>A0AAD5STE4_9FUNG</name>
<comment type="caution">
    <text evidence="3">The sequence shown here is derived from an EMBL/GenBank/DDBJ whole genome shotgun (WGS) entry which is preliminary data.</text>
</comment>
<protein>
    <recommendedName>
        <fullName evidence="2">Nephrocystin 3-like N-terminal domain-containing protein</fullName>
    </recommendedName>
</protein>
<gene>
    <name evidence="3" type="ORF">HK100_003993</name>
</gene>
<evidence type="ECO:0000256" key="1">
    <source>
        <dbReference type="ARBA" id="ARBA00022737"/>
    </source>
</evidence>
<dbReference type="Proteomes" id="UP001211907">
    <property type="component" value="Unassembled WGS sequence"/>
</dbReference>
<reference evidence="3" key="1">
    <citation type="submission" date="2020-05" db="EMBL/GenBank/DDBJ databases">
        <title>Phylogenomic resolution of chytrid fungi.</title>
        <authorList>
            <person name="Stajich J.E."/>
            <person name="Amses K."/>
            <person name="Simmons R."/>
            <person name="Seto K."/>
            <person name="Myers J."/>
            <person name="Bonds A."/>
            <person name="Quandt C.A."/>
            <person name="Barry K."/>
            <person name="Liu P."/>
            <person name="Grigoriev I."/>
            <person name="Longcore J.E."/>
            <person name="James T.Y."/>
        </authorList>
    </citation>
    <scope>NUCLEOTIDE SEQUENCE</scope>
    <source>
        <strain evidence="3">JEL0513</strain>
    </source>
</reference>
<dbReference type="SUPFAM" id="SSF52540">
    <property type="entry name" value="P-loop containing nucleoside triphosphate hydrolases"/>
    <property type="match status" value="1"/>
</dbReference>
<evidence type="ECO:0000313" key="3">
    <source>
        <dbReference type="EMBL" id="KAJ3104861.1"/>
    </source>
</evidence>
<proteinExistence type="predicted"/>
<dbReference type="Gene3D" id="3.40.50.300">
    <property type="entry name" value="P-loop containing nucleotide triphosphate hydrolases"/>
    <property type="match status" value="1"/>
</dbReference>
<feature type="domain" description="Nephrocystin 3-like N-terminal" evidence="2">
    <location>
        <begin position="15"/>
        <end position="194"/>
    </location>
</feature>
<dbReference type="AlphaFoldDB" id="A0AAD5STE4"/>
<keyword evidence="1" id="KW-0677">Repeat</keyword>
<dbReference type="InterPro" id="IPR027417">
    <property type="entry name" value="P-loop_NTPase"/>
</dbReference>
<sequence>MLDESNRLLGLHLPGTCKWLVDKIVALLDGKNNSRIAVLHGDAGVGKSVFAAFLASVLQSKNRLIASFHCKADDATRNNGKTLLCFIAYSLCQWNPTIAKYLLQIVQQDKNPPNPNEYKPILSRSYSAIFSAIILAPLKLFESELDGAPIESGAMVLDAFDECGALGKRNELLDIFAVESQKLPTFIKIFITSRHENDIVTKFAPVNPTTLTISQEENQQDTAFYIEAQLKQLKVYTPEKATQFQENSKGLFIWLRVAFQELEKQDAAARESYIPPGNIHDFYCITFKRIFSSVNKTSTKLIFLQKVLGAVVLSYRPLSSGSMAALLNIEEPEVVDCIHILGTVLQFTEYVHTTDKASIHASNIRVLHKSVTDFLTSSDGDINPQFSFKKNSILARQTHEFLATGSMNLLAFQLSQKLTIYLNRIGTSNLSFVSERRKVFDAIFNEDINYASLYWAEHVNESDVSNSTAKVN</sequence>
<dbReference type="PANTHER" id="PTHR10039">
    <property type="entry name" value="AMELOGENIN"/>
    <property type="match status" value="1"/>
</dbReference>